<dbReference type="EMBL" id="QSEF01000004">
    <property type="protein sequence ID" value="RGZ50313.1"/>
    <property type="molecule type" value="Genomic_DNA"/>
</dbReference>
<evidence type="ECO:0000313" key="16">
    <source>
        <dbReference type="EMBL" id="RHH74658.1"/>
    </source>
</evidence>
<dbReference type="PANTHER" id="PTHR11929">
    <property type="entry name" value="ALPHA- 1,3 -FUCOSYLTRANSFERASE"/>
    <property type="match status" value="1"/>
</dbReference>
<evidence type="ECO:0000256" key="8">
    <source>
        <dbReference type="ARBA" id="ARBA00023136"/>
    </source>
</evidence>
<dbReference type="SUPFAM" id="SSF53448">
    <property type="entry name" value="Nucleotide-diphospho-sugar transferases"/>
    <property type="match status" value="1"/>
</dbReference>
<evidence type="ECO:0000256" key="9">
    <source>
        <dbReference type="ARBA" id="ARBA00023180"/>
    </source>
</evidence>
<organism evidence="16 17">
    <name type="scientific">Parabacteroides merdae</name>
    <dbReference type="NCBI Taxonomy" id="46503"/>
    <lineage>
        <taxon>Bacteria</taxon>
        <taxon>Pseudomonadati</taxon>
        <taxon>Bacteroidota</taxon>
        <taxon>Bacteroidia</taxon>
        <taxon>Bacteroidales</taxon>
        <taxon>Tannerellaceae</taxon>
        <taxon>Parabacteroides</taxon>
    </lineage>
</organism>
<evidence type="ECO:0000256" key="4">
    <source>
        <dbReference type="ARBA" id="ARBA00022679"/>
    </source>
</evidence>
<evidence type="ECO:0000256" key="2">
    <source>
        <dbReference type="ARBA" id="ARBA00008919"/>
    </source>
</evidence>
<evidence type="ECO:0000256" key="11">
    <source>
        <dbReference type="ARBA" id="ARBA00043952"/>
    </source>
</evidence>
<keyword evidence="9" id="KW-0325">Glycoprotein</keyword>
<comment type="similarity">
    <text evidence="2">Belongs to the glycosyltransferase 10 family.</text>
</comment>
<dbReference type="Proteomes" id="UP000283732">
    <property type="component" value="Unassembled WGS sequence"/>
</dbReference>
<evidence type="ECO:0000256" key="7">
    <source>
        <dbReference type="ARBA" id="ARBA00022989"/>
    </source>
</evidence>
<protein>
    <submittedName>
        <fullName evidence="16">Glycosyltransferase</fullName>
    </submittedName>
</protein>
<dbReference type="InterPro" id="IPR031481">
    <property type="entry name" value="Glyco_tran_10_N"/>
</dbReference>
<name>A0A3R6HJE3_9BACT</name>
<evidence type="ECO:0000256" key="6">
    <source>
        <dbReference type="ARBA" id="ARBA00022968"/>
    </source>
</evidence>
<dbReference type="Pfam" id="PF00535">
    <property type="entry name" value="Glycos_transf_2"/>
    <property type="match status" value="1"/>
</dbReference>
<dbReference type="Gene3D" id="3.90.550.10">
    <property type="entry name" value="Spore Coat Polysaccharide Biosynthesis Protein SpsA, Chain A"/>
    <property type="match status" value="1"/>
</dbReference>
<evidence type="ECO:0000259" key="13">
    <source>
        <dbReference type="Pfam" id="PF00852"/>
    </source>
</evidence>
<feature type="domain" description="Fucosyltransferase N-terminal" evidence="14">
    <location>
        <begin position="342"/>
        <end position="445"/>
    </location>
</feature>
<evidence type="ECO:0000259" key="12">
    <source>
        <dbReference type="Pfam" id="PF00535"/>
    </source>
</evidence>
<dbReference type="FunFam" id="3.40.50.11660:FF:000002">
    <property type="entry name" value="Alpha-(1,3)-fucosyltransferase"/>
    <property type="match status" value="1"/>
</dbReference>
<dbReference type="AlphaFoldDB" id="A0A3R6HJE3"/>
<dbReference type="Pfam" id="PF00852">
    <property type="entry name" value="Glyco_transf_10"/>
    <property type="match status" value="1"/>
</dbReference>
<keyword evidence="3" id="KW-0328">Glycosyltransferase</keyword>
<dbReference type="GO" id="GO:0046920">
    <property type="term" value="F:alpha-(1-&gt;3)-fucosyltransferase activity"/>
    <property type="evidence" value="ECO:0007669"/>
    <property type="project" value="TreeGrafter"/>
</dbReference>
<keyword evidence="5" id="KW-0812">Transmembrane</keyword>
<dbReference type="InterPro" id="IPR001503">
    <property type="entry name" value="Glyco_trans_10"/>
</dbReference>
<feature type="domain" description="Glycosyltransferase 2-like" evidence="12">
    <location>
        <begin position="9"/>
        <end position="126"/>
    </location>
</feature>
<dbReference type="GO" id="GO:0012505">
    <property type="term" value="C:endomembrane system"/>
    <property type="evidence" value="ECO:0007669"/>
    <property type="project" value="UniProtKB-SubCell"/>
</dbReference>
<evidence type="ECO:0000256" key="3">
    <source>
        <dbReference type="ARBA" id="ARBA00022676"/>
    </source>
</evidence>
<dbReference type="CDD" id="cd00761">
    <property type="entry name" value="Glyco_tranf_GTA_type"/>
    <property type="match status" value="1"/>
</dbReference>
<dbReference type="InterPro" id="IPR029044">
    <property type="entry name" value="Nucleotide-diphossugar_trans"/>
</dbReference>
<dbReference type="Pfam" id="PF17039">
    <property type="entry name" value="Glyco_tran_10_N"/>
    <property type="match status" value="1"/>
</dbReference>
<comment type="caution">
    <text evidence="16">The sequence shown here is derived from an EMBL/GenBank/DDBJ whole genome shotgun (WGS) entry which is preliminary data.</text>
</comment>
<dbReference type="GO" id="GO:0016020">
    <property type="term" value="C:membrane"/>
    <property type="evidence" value="ECO:0007669"/>
    <property type="project" value="UniProtKB-SubCell"/>
</dbReference>
<comment type="pathway">
    <text evidence="11">Protein modification.</text>
</comment>
<comment type="subcellular location">
    <subcellularLocation>
        <location evidence="10">Endomembrane system</location>
        <topology evidence="10">Single-pass membrane protein</topology>
    </subcellularLocation>
    <subcellularLocation>
        <location evidence="1">Membrane</location>
        <topology evidence="1">Single-pass type II membrane protein</topology>
    </subcellularLocation>
</comment>
<dbReference type="SUPFAM" id="SSF53756">
    <property type="entry name" value="UDP-Glycosyltransferase/glycogen phosphorylase"/>
    <property type="match status" value="1"/>
</dbReference>
<dbReference type="PANTHER" id="PTHR11929:SF194">
    <property type="entry name" value="ALPHA-(1,3)-FUCOSYLTRANSFERASE 10"/>
    <property type="match status" value="1"/>
</dbReference>
<feature type="domain" description="Fucosyltransferase C-terminal" evidence="13">
    <location>
        <begin position="465"/>
        <end position="631"/>
    </location>
</feature>
<reference evidence="17 18" key="1">
    <citation type="submission" date="2018-08" db="EMBL/GenBank/DDBJ databases">
        <title>A genome reference for cultivated species of the human gut microbiota.</title>
        <authorList>
            <person name="Zou Y."/>
            <person name="Xue W."/>
            <person name="Luo G."/>
        </authorList>
    </citation>
    <scope>NUCLEOTIDE SEQUENCE [LARGE SCALE GENOMIC DNA]</scope>
    <source>
        <strain evidence="16 17">AM16-50</strain>
        <strain evidence="15 18">AM50-15</strain>
    </source>
</reference>
<dbReference type="InterPro" id="IPR038577">
    <property type="entry name" value="GT10-like_C_sf"/>
</dbReference>
<sequence>MKHETPVLSFIIPIYNVELYLPACLESVLYLPLTNFEIILIDDGSTDNSGRIADKYAENYSHIHVIHQTNAGLSATRNRGVELAEGNYIAFLDSDDWLIGDQIVDIYLQTSQANADMGMGNSLFCYPDGSNGNPFAPIPQNLIGQTIDGKYCFTELMKQNVYPPMVYNYIYRREWLLSHQLRFESVLHEDELWTPIALCYARRIVVTNIDFYGYRQREGSIMTSLRREKRIHDLFFIADRLIRLAENYRFDSDDKNLKSQLYVRSYLLYKIAFSSLAHIHDTRFILPTHHLYQLFAIKNKLTADARNTCINQYKTAKQGLKSYLKWRNSYWIRKLTYEISPETKLILIFNTMWNKPLDIPIQKIPANCIITTDRRFLSTADFVVFHLPDLSNELEEDLDKPEGQKWVAWSLECEENYHFLKDPEFMEVFDYKMSYHQDADIVYPYYRYEYRKELILMPEFSFHEKKDICMMISSPFNQSGRQEYLQELMQYILIDSYGKLFNNCKLEKDSGQDSKMELYRQYKFVIAFENSRANDYVTEKFYDPLLAGAVPIYLGAPNIETFAPGENCSVDIRNFSSPKELAAFLIEACKNEKIYNKFLQWKKEPLKPEFMKKIEAQRVHPFIRLCHLLHLPPPTSRYDGARKKNAHRS</sequence>
<gene>
    <name evidence="16" type="ORF">DW191_17225</name>
    <name evidence="15" type="ORF">DW986_03360</name>
</gene>
<keyword evidence="8" id="KW-0472">Membrane</keyword>
<accession>A0A3R6HJE3</accession>
<evidence type="ECO:0000256" key="5">
    <source>
        <dbReference type="ARBA" id="ARBA00022692"/>
    </source>
</evidence>
<keyword evidence="6" id="KW-0735">Signal-anchor</keyword>
<evidence type="ECO:0000259" key="14">
    <source>
        <dbReference type="Pfam" id="PF17039"/>
    </source>
</evidence>
<evidence type="ECO:0000256" key="1">
    <source>
        <dbReference type="ARBA" id="ARBA00004606"/>
    </source>
</evidence>
<proteinExistence type="inferred from homology"/>
<evidence type="ECO:0000313" key="15">
    <source>
        <dbReference type="EMBL" id="RGZ50313.1"/>
    </source>
</evidence>
<dbReference type="InterPro" id="IPR055270">
    <property type="entry name" value="Glyco_tran_10_C"/>
</dbReference>
<keyword evidence="4 16" id="KW-0808">Transferase</keyword>
<dbReference type="RefSeq" id="WP_122202684.1">
    <property type="nucleotide sequence ID" value="NZ_QRKC01000011.1"/>
</dbReference>
<evidence type="ECO:0000313" key="18">
    <source>
        <dbReference type="Proteomes" id="UP000285173"/>
    </source>
</evidence>
<evidence type="ECO:0000256" key="10">
    <source>
        <dbReference type="ARBA" id="ARBA00037847"/>
    </source>
</evidence>
<evidence type="ECO:0000313" key="17">
    <source>
        <dbReference type="Proteomes" id="UP000283732"/>
    </source>
</evidence>
<dbReference type="EMBL" id="QRKC01000011">
    <property type="protein sequence ID" value="RHH74658.1"/>
    <property type="molecule type" value="Genomic_DNA"/>
</dbReference>
<dbReference type="Gene3D" id="3.40.50.11660">
    <property type="entry name" value="Glycosyl transferase family 10, C-terminal domain"/>
    <property type="match status" value="1"/>
</dbReference>
<keyword evidence="7" id="KW-1133">Transmembrane helix</keyword>
<dbReference type="Proteomes" id="UP000285173">
    <property type="component" value="Unassembled WGS sequence"/>
</dbReference>
<dbReference type="InterPro" id="IPR001173">
    <property type="entry name" value="Glyco_trans_2-like"/>
</dbReference>